<evidence type="ECO:0000259" key="3">
    <source>
        <dbReference type="PROSITE" id="PS01124"/>
    </source>
</evidence>
<keyword evidence="2" id="KW-0804">Transcription</keyword>
<keyword evidence="5" id="KW-1185">Reference proteome</keyword>
<sequence>MSFIYEERLSDSPYVETITHGRTEGEGSSLRPAETHWHMVFVRYHGKAQLIVAGPLTTSGIVSYTEGAEIIWIKFQLGTFMPHLPTRQLLDGQTSLPEASGRYFWLHGSTWQFPDYENVDTFIDRLVRNDVLVRDSVVNAVLQNHPQEMASRTVRHRFLQATGLTQSYIRQVERAKRAEELLWQGKSILDTVHEAGYFDQPHLTRSMKQLIGQTPAQIVREYRAEKLAI</sequence>
<dbReference type="EMBL" id="ADVG01000001">
    <property type="protein sequence ID" value="EFH88142.1"/>
    <property type="molecule type" value="Genomic_DNA"/>
</dbReference>
<dbReference type="PROSITE" id="PS01124">
    <property type="entry name" value="HTH_ARAC_FAMILY_2"/>
    <property type="match status" value="1"/>
</dbReference>
<dbReference type="InParanoid" id="D6TCM8"/>
<accession>D6TCM8</accession>
<proteinExistence type="predicted"/>
<evidence type="ECO:0000313" key="5">
    <source>
        <dbReference type="Proteomes" id="UP000004508"/>
    </source>
</evidence>
<evidence type="ECO:0000256" key="1">
    <source>
        <dbReference type="ARBA" id="ARBA00023015"/>
    </source>
</evidence>
<dbReference type="GO" id="GO:0003700">
    <property type="term" value="F:DNA-binding transcription factor activity"/>
    <property type="evidence" value="ECO:0007669"/>
    <property type="project" value="InterPro"/>
</dbReference>
<evidence type="ECO:0000313" key="4">
    <source>
        <dbReference type="EMBL" id="EFH88142.1"/>
    </source>
</evidence>
<name>D6TCM8_KTERA</name>
<evidence type="ECO:0000256" key="2">
    <source>
        <dbReference type="ARBA" id="ARBA00023163"/>
    </source>
</evidence>
<protein>
    <submittedName>
        <fullName evidence="4">Helix-turn-helix, AraC domain protein</fullName>
    </submittedName>
</protein>
<dbReference type="STRING" id="485913.Krac_9544"/>
<dbReference type="SUPFAM" id="SSF46689">
    <property type="entry name" value="Homeodomain-like"/>
    <property type="match status" value="1"/>
</dbReference>
<dbReference type="Pfam" id="PF12833">
    <property type="entry name" value="HTH_18"/>
    <property type="match status" value="1"/>
</dbReference>
<gene>
    <name evidence="4" type="ORF">Krac_9544</name>
</gene>
<dbReference type="RefSeq" id="WP_007903943.1">
    <property type="nucleotide sequence ID" value="NZ_ADVG01000001.1"/>
</dbReference>
<dbReference type="OrthoDB" id="2559672at2"/>
<dbReference type="eggNOG" id="COG2207">
    <property type="taxonomic scope" value="Bacteria"/>
</dbReference>
<feature type="domain" description="HTH araC/xylS-type" evidence="3">
    <location>
        <begin position="149"/>
        <end position="221"/>
    </location>
</feature>
<dbReference type="GO" id="GO:0043565">
    <property type="term" value="F:sequence-specific DNA binding"/>
    <property type="evidence" value="ECO:0007669"/>
    <property type="project" value="InterPro"/>
</dbReference>
<dbReference type="Proteomes" id="UP000004508">
    <property type="component" value="Unassembled WGS sequence"/>
</dbReference>
<dbReference type="InterPro" id="IPR018060">
    <property type="entry name" value="HTH_AraC"/>
</dbReference>
<keyword evidence="1" id="KW-0805">Transcription regulation</keyword>
<dbReference type="AlphaFoldDB" id="D6TCM8"/>
<comment type="caution">
    <text evidence="4">The sequence shown here is derived from an EMBL/GenBank/DDBJ whole genome shotgun (WGS) entry which is preliminary data.</text>
</comment>
<dbReference type="Gene3D" id="1.10.10.60">
    <property type="entry name" value="Homeodomain-like"/>
    <property type="match status" value="1"/>
</dbReference>
<dbReference type="InterPro" id="IPR009057">
    <property type="entry name" value="Homeodomain-like_sf"/>
</dbReference>
<organism evidence="4 5">
    <name type="scientific">Ktedonobacter racemifer DSM 44963</name>
    <dbReference type="NCBI Taxonomy" id="485913"/>
    <lineage>
        <taxon>Bacteria</taxon>
        <taxon>Bacillati</taxon>
        <taxon>Chloroflexota</taxon>
        <taxon>Ktedonobacteria</taxon>
        <taxon>Ktedonobacterales</taxon>
        <taxon>Ktedonobacteraceae</taxon>
        <taxon>Ktedonobacter</taxon>
    </lineage>
</organism>
<reference evidence="4 5" key="1">
    <citation type="journal article" date="2011" name="Stand. Genomic Sci.">
        <title>Non-contiguous finished genome sequence and contextual data of the filamentous soil bacterium Ktedonobacter racemifer type strain (SOSP1-21).</title>
        <authorList>
            <person name="Chang Y.J."/>
            <person name="Land M."/>
            <person name="Hauser L."/>
            <person name="Chertkov O."/>
            <person name="Del Rio T.G."/>
            <person name="Nolan M."/>
            <person name="Copeland A."/>
            <person name="Tice H."/>
            <person name="Cheng J.F."/>
            <person name="Lucas S."/>
            <person name="Han C."/>
            <person name="Goodwin L."/>
            <person name="Pitluck S."/>
            <person name="Ivanova N."/>
            <person name="Ovchinikova G."/>
            <person name="Pati A."/>
            <person name="Chen A."/>
            <person name="Palaniappan K."/>
            <person name="Mavromatis K."/>
            <person name="Liolios K."/>
            <person name="Brettin T."/>
            <person name="Fiebig A."/>
            <person name="Rohde M."/>
            <person name="Abt B."/>
            <person name="Goker M."/>
            <person name="Detter J.C."/>
            <person name="Woyke T."/>
            <person name="Bristow J."/>
            <person name="Eisen J.A."/>
            <person name="Markowitz V."/>
            <person name="Hugenholtz P."/>
            <person name="Kyrpides N.C."/>
            <person name="Klenk H.P."/>
            <person name="Lapidus A."/>
        </authorList>
    </citation>
    <scope>NUCLEOTIDE SEQUENCE [LARGE SCALE GENOMIC DNA]</scope>
    <source>
        <strain evidence="5">DSM 44963</strain>
    </source>
</reference>
<dbReference type="SMART" id="SM00342">
    <property type="entry name" value="HTH_ARAC"/>
    <property type="match status" value="1"/>
</dbReference>